<evidence type="ECO:0000313" key="8">
    <source>
        <dbReference type="Proteomes" id="UP000319848"/>
    </source>
</evidence>
<evidence type="ECO:0000256" key="2">
    <source>
        <dbReference type="ARBA" id="ARBA00022692"/>
    </source>
</evidence>
<accession>A0A562M053</accession>
<dbReference type="GO" id="GO:0016020">
    <property type="term" value="C:membrane"/>
    <property type="evidence" value="ECO:0007669"/>
    <property type="project" value="UniProtKB-SubCell"/>
</dbReference>
<keyword evidence="3 5" id="KW-1133">Transmembrane helix</keyword>
<feature type="transmembrane region" description="Helical" evidence="5">
    <location>
        <begin position="167"/>
        <end position="184"/>
    </location>
</feature>
<evidence type="ECO:0000256" key="1">
    <source>
        <dbReference type="ARBA" id="ARBA00004141"/>
    </source>
</evidence>
<keyword evidence="8" id="KW-1185">Reference proteome</keyword>
<reference evidence="7 8" key="1">
    <citation type="journal article" date="2015" name="Stand. Genomic Sci.">
        <title>Genomic Encyclopedia of Bacterial and Archaeal Type Strains, Phase III: the genomes of soil and plant-associated and newly described type strains.</title>
        <authorList>
            <person name="Whitman W.B."/>
            <person name="Woyke T."/>
            <person name="Klenk H.P."/>
            <person name="Zhou Y."/>
            <person name="Lilburn T.G."/>
            <person name="Beck B.J."/>
            <person name="De Vos P."/>
            <person name="Vandamme P."/>
            <person name="Eisen J.A."/>
            <person name="Garrity G."/>
            <person name="Hugenholtz P."/>
            <person name="Kyrpides N.C."/>
        </authorList>
    </citation>
    <scope>NUCLEOTIDE SEQUENCE [LARGE SCALE GENOMIC DNA]</scope>
    <source>
        <strain evidence="7 8">CGMCC 1.7270</strain>
    </source>
</reference>
<feature type="transmembrane region" description="Helical" evidence="5">
    <location>
        <begin position="24"/>
        <end position="56"/>
    </location>
</feature>
<protein>
    <submittedName>
        <fullName evidence="7">O-antigen ligase-like membrane protein</fullName>
    </submittedName>
</protein>
<name>A0A562M053_9FLAO</name>
<feature type="transmembrane region" description="Helical" evidence="5">
    <location>
        <begin position="392"/>
        <end position="411"/>
    </location>
</feature>
<dbReference type="GO" id="GO:0016874">
    <property type="term" value="F:ligase activity"/>
    <property type="evidence" value="ECO:0007669"/>
    <property type="project" value="UniProtKB-KW"/>
</dbReference>
<organism evidence="7 8">
    <name type="scientific">Flavobacterium cauense R2A-7</name>
    <dbReference type="NCBI Taxonomy" id="1341154"/>
    <lineage>
        <taxon>Bacteria</taxon>
        <taxon>Pseudomonadati</taxon>
        <taxon>Bacteroidota</taxon>
        <taxon>Flavobacteriia</taxon>
        <taxon>Flavobacteriales</taxon>
        <taxon>Flavobacteriaceae</taxon>
        <taxon>Flavobacterium</taxon>
    </lineage>
</organism>
<evidence type="ECO:0000256" key="3">
    <source>
        <dbReference type="ARBA" id="ARBA00022989"/>
    </source>
</evidence>
<gene>
    <name evidence="7" type="ORF">IP98_01195</name>
</gene>
<feature type="transmembrane region" description="Helical" evidence="5">
    <location>
        <begin position="230"/>
        <end position="251"/>
    </location>
</feature>
<feature type="transmembrane region" description="Helical" evidence="5">
    <location>
        <begin position="416"/>
        <end position="432"/>
    </location>
</feature>
<feature type="transmembrane region" description="Helical" evidence="5">
    <location>
        <begin position="127"/>
        <end position="147"/>
    </location>
</feature>
<evidence type="ECO:0000256" key="5">
    <source>
        <dbReference type="SAM" id="Phobius"/>
    </source>
</evidence>
<feature type="transmembrane region" description="Helical" evidence="5">
    <location>
        <begin position="68"/>
        <end position="86"/>
    </location>
</feature>
<feature type="transmembrane region" description="Helical" evidence="5">
    <location>
        <begin position="360"/>
        <end position="380"/>
    </location>
</feature>
<evidence type="ECO:0000259" key="6">
    <source>
        <dbReference type="Pfam" id="PF04932"/>
    </source>
</evidence>
<comment type="subcellular location">
    <subcellularLocation>
        <location evidence="1">Membrane</location>
        <topology evidence="1">Multi-pass membrane protein</topology>
    </subcellularLocation>
</comment>
<keyword evidence="4 5" id="KW-0472">Membrane</keyword>
<dbReference type="AlphaFoldDB" id="A0A562M053"/>
<dbReference type="Proteomes" id="UP000319848">
    <property type="component" value="Unassembled WGS sequence"/>
</dbReference>
<feature type="transmembrane region" description="Helical" evidence="5">
    <location>
        <begin position="98"/>
        <end position="115"/>
    </location>
</feature>
<feature type="domain" description="O-antigen ligase-related" evidence="6">
    <location>
        <begin position="195"/>
        <end position="375"/>
    </location>
</feature>
<comment type="caution">
    <text evidence="7">The sequence shown here is derived from an EMBL/GenBank/DDBJ whole genome shotgun (WGS) entry which is preliminary data.</text>
</comment>
<keyword evidence="2 5" id="KW-0812">Transmembrane</keyword>
<proteinExistence type="predicted"/>
<dbReference type="EMBL" id="VLKQ01000004">
    <property type="protein sequence ID" value="TWI13213.1"/>
    <property type="molecule type" value="Genomic_DNA"/>
</dbReference>
<feature type="transmembrane region" description="Helical" evidence="5">
    <location>
        <begin position="196"/>
        <end position="224"/>
    </location>
</feature>
<keyword evidence="7" id="KW-0436">Ligase</keyword>
<dbReference type="InterPro" id="IPR007016">
    <property type="entry name" value="O-antigen_ligase-rel_domated"/>
</dbReference>
<evidence type="ECO:0000313" key="7">
    <source>
        <dbReference type="EMBL" id="TWI13213.1"/>
    </source>
</evidence>
<evidence type="ECO:0000256" key="4">
    <source>
        <dbReference type="ARBA" id="ARBA00023136"/>
    </source>
</evidence>
<dbReference type="Pfam" id="PF04932">
    <property type="entry name" value="Wzy_C"/>
    <property type="match status" value="1"/>
</dbReference>
<sequence length="439" mass="51391">MKNIYHYLKNTHLKFKQLTEEYDVLTYLLAAILITIPLNFAFGSITCILFFIVALFSVDKSNFHFNKVILLPMILYCIMVCSLFWTKDFNATVSGLQKDILFLLMPLAFFFIIPLKKSSLNKVFRLYGFGMCFYTLYYFSNALIRYFSTGNRNVFFFHELVTVDLNAIYMAAFASFGMFYFISIKNKTIIDRICIFTLLFFVFLLSSKSVFFIDLLLIVCYYSFFSKTPTDIKALTIISVFFFSIFSILFVERVREQFLMEYETAFVDNTINENFGTKTDVVYNVSLKQAWSNEKFQPNNFFPGTALRVFQVRIFTEMLAEQNIVFSGFGHEASQQEIEKKITQHQLNLGYRVFNFHNQYVQTFAELGVFGFIVFTVMLFLNLKNAISGKNLLHLVFAVTMIVLLLTESIFCRQRGIVFFITLFCIFNTINYKDQTEFK</sequence>